<organism evidence="3 4">
    <name type="scientific">Candidatus Pullibacteroides excrementavium</name>
    <dbReference type="NCBI Taxonomy" id="2840905"/>
    <lineage>
        <taxon>Bacteria</taxon>
        <taxon>Pseudomonadati</taxon>
        <taxon>Bacteroidota</taxon>
        <taxon>Bacteroidia</taxon>
        <taxon>Bacteroidales</taxon>
        <taxon>Candidatus Pullibacteroides</taxon>
    </lineage>
</organism>
<feature type="compositionally biased region" description="Acidic residues" evidence="1">
    <location>
        <begin position="42"/>
        <end position="51"/>
    </location>
</feature>
<keyword evidence="2" id="KW-1133">Transmembrane helix</keyword>
<reference evidence="3" key="2">
    <citation type="journal article" date="2021" name="PeerJ">
        <title>Extensive microbial diversity within the chicken gut microbiome revealed by metagenomics and culture.</title>
        <authorList>
            <person name="Gilroy R."/>
            <person name="Ravi A."/>
            <person name="Getino M."/>
            <person name="Pursley I."/>
            <person name="Horton D.L."/>
            <person name="Alikhan N.F."/>
            <person name="Baker D."/>
            <person name="Gharbi K."/>
            <person name="Hall N."/>
            <person name="Watson M."/>
            <person name="Adriaenssens E.M."/>
            <person name="Foster-Nyarko E."/>
            <person name="Jarju S."/>
            <person name="Secka A."/>
            <person name="Antonio M."/>
            <person name="Oren A."/>
            <person name="Chaudhuri R.R."/>
            <person name="La Ragione R."/>
            <person name="Hildebrand F."/>
            <person name="Pallen M.J."/>
        </authorList>
    </citation>
    <scope>NUCLEOTIDE SEQUENCE</scope>
    <source>
        <strain evidence="3">2889</strain>
    </source>
</reference>
<protein>
    <submittedName>
        <fullName evidence="3">Uncharacterized protein</fullName>
    </submittedName>
</protein>
<reference evidence="3" key="1">
    <citation type="submission" date="2020-10" db="EMBL/GenBank/DDBJ databases">
        <authorList>
            <person name="Gilroy R."/>
        </authorList>
    </citation>
    <scope>NUCLEOTIDE SEQUENCE</scope>
    <source>
        <strain evidence="3">2889</strain>
    </source>
</reference>
<evidence type="ECO:0000313" key="4">
    <source>
        <dbReference type="Proteomes" id="UP000823612"/>
    </source>
</evidence>
<dbReference type="AlphaFoldDB" id="A0A9D9DRT2"/>
<keyword evidence="2" id="KW-0812">Transmembrane</keyword>
<dbReference type="EMBL" id="JADIMZ010000009">
    <property type="protein sequence ID" value="MBO8431775.1"/>
    <property type="molecule type" value="Genomic_DNA"/>
</dbReference>
<feature type="transmembrane region" description="Helical" evidence="2">
    <location>
        <begin position="181"/>
        <end position="198"/>
    </location>
</feature>
<comment type="caution">
    <text evidence="3">The sequence shown here is derived from an EMBL/GenBank/DDBJ whole genome shotgun (WGS) entry which is preliminary data.</text>
</comment>
<evidence type="ECO:0000313" key="3">
    <source>
        <dbReference type="EMBL" id="MBO8431775.1"/>
    </source>
</evidence>
<feature type="transmembrane region" description="Helical" evidence="2">
    <location>
        <begin position="69"/>
        <end position="93"/>
    </location>
</feature>
<evidence type="ECO:0000256" key="2">
    <source>
        <dbReference type="SAM" id="Phobius"/>
    </source>
</evidence>
<sequence>MEYNSNENKSTTGKDNPETESVQRQETDRPADEPSNEKGFEAEAEPVETPDEPAHYTARQVYNIQRPTLLSVLCILTFIGSGFSAFSNLVLWLSQSTLKELVLTTDLYDNFFELFPEMEIQMMTMLEIPSYFYFMSALFYIGSILGAAWMWRMQRKGFHVYTISQCLLILVSMLMMPNQGIQWGSILWTGLFIALYATNMKYMNPQNK</sequence>
<feature type="transmembrane region" description="Helical" evidence="2">
    <location>
        <begin position="158"/>
        <end position="175"/>
    </location>
</feature>
<feature type="compositionally biased region" description="Basic and acidic residues" evidence="1">
    <location>
        <begin position="15"/>
        <end position="41"/>
    </location>
</feature>
<name>A0A9D9DRT2_9BACT</name>
<feature type="region of interest" description="Disordered" evidence="1">
    <location>
        <begin position="1"/>
        <end position="51"/>
    </location>
</feature>
<accession>A0A9D9DRT2</accession>
<dbReference type="Proteomes" id="UP000823612">
    <property type="component" value="Unassembled WGS sequence"/>
</dbReference>
<gene>
    <name evidence="3" type="ORF">IAB08_00565</name>
</gene>
<evidence type="ECO:0000256" key="1">
    <source>
        <dbReference type="SAM" id="MobiDB-lite"/>
    </source>
</evidence>
<keyword evidence="2" id="KW-0472">Membrane</keyword>
<feature type="transmembrane region" description="Helical" evidence="2">
    <location>
        <begin position="131"/>
        <end position="151"/>
    </location>
</feature>
<proteinExistence type="predicted"/>
<feature type="compositionally biased region" description="Polar residues" evidence="1">
    <location>
        <begin position="1"/>
        <end position="14"/>
    </location>
</feature>